<evidence type="ECO:0000256" key="1">
    <source>
        <dbReference type="ARBA" id="ARBA00023015"/>
    </source>
</evidence>
<evidence type="ECO:0000259" key="4">
    <source>
        <dbReference type="PROSITE" id="PS50932"/>
    </source>
</evidence>
<sequence>MATSAEVARLAGVSRATVSRVLSGGTKVKDETRKRVEAAARSLGYEPDVAAQSVAGARSKTIALGFFANDVWALSHLIRPQYHFHLDVLRHVEGALAGAGYDLLLPSRPNSASSAGYVRLLRARRVAGAIMVACPPGDRRVQALVESQLPTVFIDSIGEGPRATFVTSDNTEGAQQITEHLLDLGHRRIARVIGTETDPSGRDRLTGIRAALSARGVPEDSGLARTSDWSTEGAYREMLSLLAVRRDFTAVIAESDMMAIGILRALHEHGLRVPEDVSVTGFDDIDLCAFTQPPLTTVRQDAEVMGTGAVRALLDIIGGTNGPPLVLPTDVVVRQSTTVPRS</sequence>
<dbReference type="CDD" id="cd06267">
    <property type="entry name" value="PBP1_LacI_sugar_binding-like"/>
    <property type="match status" value="1"/>
</dbReference>
<dbReference type="SUPFAM" id="SSF47413">
    <property type="entry name" value="lambda repressor-like DNA-binding domains"/>
    <property type="match status" value="1"/>
</dbReference>
<dbReference type="InterPro" id="IPR046335">
    <property type="entry name" value="LacI/GalR-like_sensor"/>
</dbReference>
<protein>
    <submittedName>
        <fullName evidence="5">Transcriptional regulator, LacI family</fullName>
    </submittedName>
</protein>
<accession>A0A1H5JFQ4</accession>
<name>A0A1H5JFQ4_9ACTN</name>
<dbReference type="InterPro" id="IPR010982">
    <property type="entry name" value="Lambda_DNA-bd_dom_sf"/>
</dbReference>
<dbReference type="SUPFAM" id="SSF53822">
    <property type="entry name" value="Periplasmic binding protein-like I"/>
    <property type="match status" value="1"/>
</dbReference>
<dbReference type="InterPro" id="IPR000843">
    <property type="entry name" value="HTH_LacI"/>
</dbReference>
<proteinExistence type="predicted"/>
<dbReference type="OrthoDB" id="3595338at2"/>
<dbReference type="CDD" id="cd01392">
    <property type="entry name" value="HTH_LacI"/>
    <property type="match status" value="1"/>
</dbReference>
<dbReference type="STRING" id="561176.SAMN04488561_1564"/>
<organism evidence="5 6">
    <name type="scientific">Jiangella alba</name>
    <dbReference type="NCBI Taxonomy" id="561176"/>
    <lineage>
        <taxon>Bacteria</taxon>
        <taxon>Bacillati</taxon>
        <taxon>Actinomycetota</taxon>
        <taxon>Actinomycetes</taxon>
        <taxon>Jiangellales</taxon>
        <taxon>Jiangellaceae</taxon>
        <taxon>Jiangella</taxon>
    </lineage>
</organism>
<keyword evidence="2" id="KW-0238">DNA-binding</keyword>
<evidence type="ECO:0000313" key="5">
    <source>
        <dbReference type="EMBL" id="SEE51260.1"/>
    </source>
</evidence>
<dbReference type="Pfam" id="PF13377">
    <property type="entry name" value="Peripla_BP_3"/>
    <property type="match status" value="1"/>
</dbReference>
<keyword evidence="1" id="KW-0805">Transcription regulation</keyword>
<dbReference type="GO" id="GO:0000976">
    <property type="term" value="F:transcription cis-regulatory region binding"/>
    <property type="evidence" value="ECO:0007669"/>
    <property type="project" value="TreeGrafter"/>
</dbReference>
<dbReference type="InterPro" id="IPR028082">
    <property type="entry name" value="Peripla_BP_I"/>
</dbReference>
<dbReference type="PANTHER" id="PTHR30146">
    <property type="entry name" value="LACI-RELATED TRANSCRIPTIONAL REPRESSOR"/>
    <property type="match status" value="1"/>
</dbReference>
<dbReference type="Pfam" id="PF00356">
    <property type="entry name" value="LacI"/>
    <property type="match status" value="1"/>
</dbReference>
<gene>
    <name evidence="5" type="ORF">SAMN04488561_1564</name>
</gene>
<dbReference type="PROSITE" id="PS50932">
    <property type="entry name" value="HTH_LACI_2"/>
    <property type="match status" value="1"/>
</dbReference>
<keyword evidence="6" id="KW-1185">Reference proteome</keyword>
<dbReference type="EMBL" id="FNUC01000003">
    <property type="protein sequence ID" value="SEE51260.1"/>
    <property type="molecule type" value="Genomic_DNA"/>
</dbReference>
<evidence type="ECO:0000256" key="2">
    <source>
        <dbReference type="ARBA" id="ARBA00023125"/>
    </source>
</evidence>
<reference evidence="6" key="1">
    <citation type="submission" date="2016-10" db="EMBL/GenBank/DDBJ databases">
        <authorList>
            <person name="Varghese N."/>
            <person name="Submissions S."/>
        </authorList>
    </citation>
    <scope>NUCLEOTIDE SEQUENCE [LARGE SCALE GENOMIC DNA]</scope>
    <source>
        <strain evidence="6">DSM 45237</strain>
    </source>
</reference>
<feature type="domain" description="HTH lacI-type" evidence="4">
    <location>
        <begin position="2"/>
        <end position="56"/>
    </location>
</feature>
<dbReference type="AlphaFoldDB" id="A0A1H5JFQ4"/>
<dbReference type="RefSeq" id="WP_069111046.1">
    <property type="nucleotide sequence ID" value="NZ_FNUC01000003.1"/>
</dbReference>
<dbReference type="Gene3D" id="1.10.260.40">
    <property type="entry name" value="lambda repressor-like DNA-binding domains"/>
    <property type="match status" value="1"/>
</dbReference>
<evidence type="ECO:0000313" key="6">
    <source>
        <dbReference type="Proteomes" id="UP000181980"/>
    </source>
</evidence>
<evidence type="ECO:0000256" key="3">
    <source>
        <dbReference type="ARBA" id="ARBA00023163"/>
    </source>
</evidence>
<dbReference type="Gene3D" id="3.40.50.2300">
    <property type="match status" value="2"/>
</dbReference>
<dbReference type="Proteomes" id="UP000181980">
    <property type="component" value="Unassembled WGS sequence"/>
</dbReference>
<dbReference type="SMART" id="SM00354">
    <property type="entry name" value="HTH_LACI"/>
    <property type="match status" value="1"/>
</dbReference>
<dbReference type="GO" id="GO:0003700">
    <property type="term" value="F:DNA-binding transcription factor activity"/>
    <property type="evidence" value="ECO:0007669"/>
    <property type="project" value="TreeGrafter"/>
</dbReference>
<keyword evidence="3" id="KW-0804">Transcription</keyword>
<dbReference type="PANTHER" id="PTHR30146:SF109">
    <property type="entry name" value="HTH-TYPE TRANSCRIPTIONAL REGULATOR GALS"/>
    <property type="match status" value="1"/>
</dbReference>